<evidence type="ECO:0000259" key="1">
    <source>
        <dbReference type="Pfam" id="PF00561"/>
    </source>
</evidence>
<name>A0A7X1AV04_9BACT</name>
<dbReference type="RefSeq" id="WP_185691263.1">
    <property type="nucleotide sequence ID" value="NZ_JACHVA010000022.1"/>
</dbReference>
<dbReference type="PRINTS" id="PR00412">
    <property type="entry name" value="EPOXHYDRLASE"/>
</dbReference>
<dbReference type="Proteomes" id="UP000525652">
    <property type="component" value="Unassembled WGS sequence"/>
</dbReference>
<dbReference type="Pfam" id="PF00561">
    <property type="entry name" value="Abhydrolase_1"/>
    <property type="match status" value="1"/>
</dbReference>
<keyword evidence="3" id="KW-1185">Reference proteome</keyword>
<dbReference type="InterPro" id="IPR000639">
    <property type="entry name" value="Epox_hydrolase-like"/>
</dbReference>
<evidence type="ECO:0000313" key="3">
    <source>
        <dbReference type="Proteomes" id="UP000525652"/>
    </source>
</evidence>
<evidence type="ECO:0000313" key="2">
    <source>
        <dbReference type="EMBL" id="MBC2600520.1"/>
    </source>
</evidence>
<dbReference type="Gene3D" id="3.40.50.1820">
    <property type="entry name" value="alpha/beta hydrolase"/>
    <property type="match status" value="1"/>
</dbReference>
<dbReference type="InterPro" id="IPR000073">
    <property type="entry name" value="AB_hydrolase_1"/>
</dbReference>
<dbReference type="InterPro" id="IPR029058">
    <property type="entry name" value="AB_hydrolase_fold"/>
</dbReference>
<dbReference type="EMBL" id="JACHVA010000022">
    <property type="protein sequence ID" value="MBC2600520.1"/>
    <property type="molecule type" value="Genomic_DNA"/>
</dbReference>
<dbReference type="InterPro" id="IPR050266">
    <property type="entry name" value="AB_hydrolase_sf"/>
</dbReference>
<dbReference type="PRINTS" id="PR00111">
    <property type="entry name" value="ABHYDROLASE"/>
</dbReference>
<comment type="caution">
    <text evidence="2">The sequence shown here is derived from an EMBL/GenBank/DDBJ whole genome shotgun (WGS) entry which is preliminary data.</text>
</comment>
<proteinExistence type="predicted"/>
<dbReference type="AlphaFoldDB" id="A0A7X1AV04"/>
<organism evidence="2 3">
    <name type="scientific">Puniceicoccus vermicola</name>
    <dbReference type="NCBI Taxonomy" id="388746"/>
    <lineage>
        <taxon>Bacteria</taxon>
        <taxon>Pseudomonadati</taxon>
        <taxon>Verrucomicrobiota</taxon>
        <taxon>Opitutia</taxon>
        <taxon>Puniceicoccales</taxon>
        <taxon>Puniceicoccaceae</taxon>
        <taxon>Puniceicoccus</taxon>
    </lineage>
</organism>
<dbReference type="PANTHER" id="PTHR43798">
    <property type="entry name" value="MONOACYLGLYCEROL LIPASE"/>
    <property type="match status" value="1"/>
</dbReference>
<gene>
    <name evidence="2" type="ORF">H5P30_01860</name>
</gene>
<dbReference type="PANTHER" id="PTHR43798:SF33">
    <property type="entry name" value="HYDROLASE, PUTATIVE (AFU_ORTHOLOGUE AFUA_2G14860)-RELATED"/>
    <property type="match status" value="1"/>
</dbReference>
<feature type="domain" description="AB hydrolase-1" evidence="1">
    <location>
        <begin position="63"/>
        <end position="265"/>
    </location>
</feature>
<dbReference type="GO" id="GO:0016020">
    <property type="term" value="C:membrane"/>
    <property type="evidence" value="ECO:0007669"/>
    <property type="project" value="TreeGrafter"/>
</dbReference>
<reference evidence="2 3" key="1">
    <citation type="submission" date="2020-07" db="EMBL/GenBank/DDBJ databases">
        <authorList>
            <person name="Feng X."/>
        </authorList>
    </citation>
    <scope>NUCLEOTIDE SEQUENCE [LARGE SCALE GENOMIC DNA]</scope>
    <source>
        <strain evidence="2 3">JCM14086</strain>
    </source>
</reference>
<dbReference type="GO" id="GO:0047372">
    <property type="term" value="F:monoacylglycerol lipase activity"/>
    <property type="evidence" value="ECO:0007669"/>
    <property type="project" value="TreeGrafter"/>
</dbReference>
<dbReference type="SUPFAM" id="SSF53474">
    <property type="entry name" value="alpha/beta-Hydrolases"/>
    <property type="match status" value="1"/>
</dbReference>
<sequence length="350" mass="38905">MRFLIPFSFIAASVALLGDEAGIRLESIEYPFEEEVFEFESQGQTLEMVYMDVSPAESDPKGTVLLLHGKNFSGAYFEDTADALVDAGFRVVIPDQIGFGKSSKPEHYQFTFEQLAHNTRELLESVGVEEVQVLGHSMGGMVATRFSLMFPDQVESLTLLNPIGLEDWAAQGVPYITIDQRYEGELAKTAEKIRAYQLESYYDGNWKEEYDPWVELLATFIESPEYPRMAWDQALTGDMVFTQPVVYEFGDLSMPTLLIIGQRDRTALGKNLVSDEARATLGNYPELGKKTAAAIPDSYLVELEGIGHLPHIEAFDRFIDPYLSFLQGVSEGDSSDQIGEAVSAAVAAEE</sequence>
<dbReference type="GO" id="GO:0046464">
    <property type="term" value="P:acylglycerol catabolic process"/>
    <property type="evidence" value="ECO:0007669"/>
    <property type="project" value="TreeGrafter"/>
</dbReference>
<accession>A0A7X1AV04</accession>
<keyword evidence="2" id="KW-0378">Hydrolase</keyword>
<protein>
    <submittedName>
        <fullName evidence="2">Alpha/beta hydrolase</fullName>
    </submittedName>
</protein>